<dbReference type="EMBL" id="CP003273">
    <property type="protein sequence ID" value="AGL01732.1"/>
    <property type="molecule type" value="Genomic_DNA"/>
</dbReference>
<accession>R4KJD5</accession>
<keyword evidence="2" id="KW-1185">Reference proteome</keyword>
<sequence length="234" mass="25759">MLSSITRPISYALQQNDISSKNRTDTSNVSFKDTLSQAALGEISASATSATVLSSGATDTNSYLLQLQSKFGTKISVQNMEYSKANINHIGSSTSGTGNVIIASNILEKMASDPQTRQHYERKIQAHFDTIGEANAFMAMHGRRIVSSGVIIHPNGEVTYYSSSDYTPEEKARLEKAMKEEDEAKAKKRAEEKRLNEIAQIKYLQFTSNAVPKIEILSSDISGNYFFKSLQALI</sequence>
<dbReference type="KEGG" id="dgi:Desgi_2311"/>
<dbReference type="Proteomes" id="UP000013520">
    <property type="component" value="Chromosome"/>
</dbReference>
<dbReference type="InterPro" id="IPR046097">
    <property type="entry name" value="DUF6033"/>
</dbReference>
<evidence type="ECO:0000313" key="2">
    <source>
        <dbReference type="Proteomes" id="UP000013520"/>
    </source>
</evidence>
<gene>
    <name evidence="1" type="ORF">Desgi_2311</name>
</gene>
<dbReference type="Pfam" id="PF19498">
    <property type="entry name" value="DUF6033"/>
    <property type="match status" value="1"/>
</dbReference>
<protein>
    <submittedName>
        <fullName evidence="1">Uncharacterized protein</fullName>
    </submittedName>
</protein>
<organism evidence="1 2">
    <name type="scientific">Desulfoscipio gibsoniae DSM 7213</name>
    <dbReference type="NCBI Taxonomy" id="767817"/>
    <lineage>
        <taxon>Bacteria</taxon>
        <taxon>Bacillati</taxon>
        <taxon>Bacillota</taxon>
        <taxon>Clostridia</taxon>
        <taxon>Eubacteriales</taxon>
        <taxon>Desulfallaceae</taxon>
        <taxon>Desulfoscipio</taxon>
    </lineage>
</organism>
<dbReference type="HOGENOM" id="CLU_1183491_0_0_9"/>
<evidence type="ECO:0000313" key="1">
    <source>
        <dbReference type="EMBL" id="AGL01732.1"/>
    </source>
</evidence>
<dbReference type="AlphaFoldDB" id="R4KJD5"/>
<proteinExistence type="predicted"/>
<reference evidence="1 2" key="1">
    <citation type="submission" date="2012-01" db="EMBL/GenBank/DDBJ databases">
        <title>Complete sequence of Desulfotomaculum gibsoniae DSM 7213.</title>
        <authorList>
            <consortium name="US DOE Joint Genome Institute"/>
            <person name="Lucas S."/>
            <person name="Han J."/>
            <person name="Lapidus A."/>
            <person name="Cheng J.-F."/>
            <person name="Goodwin L."/>
            <person name="Pitluck S."/>
            <person name="Peters L."/>
            <person name="Ovchinnikova G."/>
            <person name="Teshima H."/>
            <person name="Detter J.C."/>
            <person name="Han C."/>
            <person name="Tapia R."/>
            <person name="Land M."/>
            <person name="Hauser L."/>
            <person name="Kyrpides N."/>
            <person name="Ivanova N."/>
            <person name="Pagani I."/>
            <person name="Parshina S."/>
            <person name="Plugge C."/>
            <person name="Muyzer G."/>
            <person name="Kuever J."/>
            <person name="Ivanova A."/>
            <person name="Nazina T."/>
            <person name="Klenk H.-P."/>
            <person name="Brambilla E."/>
            <person name="Spring S."/>
            <person name="Stams A.F."/>
            <person name="Woyke T."/>
        </authorList>
    </citation>
    <scope>NUCLEOTIDE SEQUENCE [LARGE SCALE GENOMIC DNA]</scope>
    <source>
        <strain evidence="1 2">DSM 7213</strain>
    </source>
</reference>
<name>R4KJD5_9FIRM</name>
<dbReference type="OrthoDB" id="2037534at2"/>
<dbReference type="eggNOG" id="ENOG5032Y9N">
    <property type="taxonomic scope" value="Bacteria"/>
</dbReference>
<dbReference type="RefSeq" id="WP_006524693.1">
    <property type="nucleotide sequence ID" value="NC_021184.1"/>
</dbReference>